<evidence type="ECO:0000256" key="2">
    <source>
        <dbReference type="SAM" id="Phobius"/>
    </source>
</evidence>
<keyword evidence="2" id="KW-1133">Transmembrane helix</keyword>
<feature type="transmembrane region" description="Helical" evidence="2">
    <location>
        <begin position="49"/>
        <end position="68"/>
    </location>
</feature>
<dbReference type="HOGENOM" id="CLU_094889_0_0_11"/>
<sequence>MTEQDKPQDTTSPTPEPSKERDRLAAYRGDLAGAERQASQVVSLGRQQVFMGLGMVGFFLSLFLPHSGKVLGLDVLFYSDTAQQYVTTVPERIYMWLALIAAVLLNAATLVTRSALIAYLTWFFSGAAMFYSVFAIWMRQSRPPTEPGVGPSFGLIIGTVSVSVVAAALSFVVLRRNSFQAALAEARREEKHHDHVAAVQEKILADEQATAAFVDDRRSRAAQRRAAGRKAAGGEQPPAENQS</sequence>
<name>L1MFY3_9CORY</name>
<feature type="transmembrane region" description="Helical" evidence="2">
    <location>
        <begin position="93"/>
        <end position="112"/>
    </location>
</feature>
<dbReference type="EMBL" id="AMEM01000018">
    <property type="protein sequence ID" value="EKX90173.1"/>
    <property type="molecule type" value="Genomic_DNA"/>
</dbReference>
<feature type="transmembrane region" description="Helical" evidence="2">
    <location>
        <begin position="119"/>
        <end position="138"/>
    </location>
</feature>
<evidence type="ECO:0000313" key="3">
    <source>
        <dbReference type="EMBL" id="EKX90173.1"/>
    </source>
</evidence>
<dbReference type="RefSeq" id="WP_006063617.1">
    <property type="nucleotide sequence ID" value="NZ_KB290831.1"/>
</dbReference>
<keyword evidence="4" id="KW-1185">Reference proteome</keyword>
<dbReference type="OrthoDB" id="4773013at2"/>
<accession>L1MFY3</accession>
<comment type="caution">
    <text evidence="3">The sequence shown here is derived from an EMBL/GenBank/DDBJ whole genome shotgun (WGS) entry which is preliminary data.</text>
</comment>
<feature type="region of interest" description="Disordered" evidence="1">
    <location>
        <begin position="1"/>
        <end position="22"/>
    </location>
</feature>
<dbReference type="PATRIC" id="fig|1035195.3.peg.1245"/>
<feature type="transmembrane region" description="Helical" evidence="2">
    <location>
        <begin position="153"/>
        <end position="174"/>
    </location>
</feature>
<feature type="region of interest" description="Disordered" evidence="1">
    <location>
        <begin position="215"/>
        <end position="243"/>
    </location>
</feature>
<dbReference type="AlphaFoldDB" id="L1MFY3"/>
<dbReference type="STRING" id="1035195.HMPREF9997_01388"/>
<dbReference type="eggNOG" id="ENOG5031IRR">
    <property type="taxonomic scope" value="Bacteria"/>
</dbReference>
<organism evidence="3 4">
    <name type="scientific">Corynebacterium durum F0235</name>
    <dbReference type="NCBI Taxonomy" id="1035195"/>
    <lineage>
        <taxon>Bacteria</taxon>
        <taxon>Bacillati</taxon>
        <taxon>Actinomycetota</taxon>
        <taxon>Actinomycetes</taxon>
        <taxon>Mycobacteriales</taxon>
        <taxon>Corynebacteriaceae</taxon>
        <taxon>Corynebacterium</taxon>
    </lineage>
</organism>
<reference evidence="3 4" key="1">
    <citation type="submission" date="2012-05" db="EMBL/GenBank/DDBJ databases">
        <authorList>
            <person name="Weinstock G."/>
            <person name="Sodergren E."/>
            <person name="Lobos E.A."/>
            <person name="Fulton L."/>
            <person name="Fulton R."/>
            <person name="Courtney L."/>
            <person name="Fronick C."/>
            <person name="O'Laughlin M."/>
            <person name="Godfrey J."/>
            <person name="Wilson R.M."/>
            <person name="Miner T."/>
            <person name="Farmer C."/>
            <person name="Delehaunty K."/>
            <person name="Cordes M."/>
            <person name="Minx P."/>
            <person name="Tomlinson C."/>
            <person name="Chen J."/>
            <person name="Wollam A."/>
            <person name="Pepin K.H."/>
            <person name="Bhonagiri V."/>
            <person name="Zhang X."/>
            <person name="Suruliraj S."/>
            <person name="Warren W."/>
            <person name="Mitreva M."/>
            <person name="Mardis E.R."/>
            <person name="Wilson R.K."/>
        </authorList>
    </citation>
    <scope>NUCLEOTIDE SEQUENCE [LARGE SCALE GENOMIC DNA]</scope>
    <source>
        <strain evidence="3 4">F0235</strain>
    </source>
</reference>
<proteinExistence type="predicted"/>
<protein>
    <submittedName>
        <fullName evidence="3">Uncharacterized protein</fullName>
    </submittedName>
</protein>
<keyword evidence="2" id="KW-0812">Transmembrane</keyword>
<evidence type="ECO:0000313" key="4">
    <source>
        <dbReference type="Proteomes" id="UP000010445"/>
    </source>
</evidence>
<evidence type="ECO:0000256" key="1">
    <source>
        <dbReference type="SAM" id="MobiDB-lite"/>
    </source>
</evidence>
<gene>
    <name evidence="3" type="ORF">HMPREF9997_01388</name>
</gene>
<keyword evidence="2" id="KW-0472">Membrane</keyword>
<dbReference type="Proteomes" id="UP000010445">
    <property type="component" value="Unassembled WGS sequence"/>
</dbReference>